<keyword evidence="1" id="KW-0472">Membrane</keyword>
<reference evidence="2 3" key="1">
    <citation type="submission" date="2020-08" db="EMBL/GenBank/DDBJ databases">
        <title>Sequencing the genomes of 1000 actinobacteria strains.</title>
        <authorList>
            <person name="Klenk H.-P."/>
        </authorList>
    </citation>
    <scope>NUCLEOTIDE SEQUENCE [LARGE SCALE GENOMIC DNA]</scope>
    <source>
        <strain evidence="2 3">DSM 43675</strain>
    </source>
</reference>
<organism evidence="2 3">
    <name type="scientific">Actinomadura coerulea</name>
    <dbReference type="NCBI Taxonomy" id="46159"/>
    <lineage>
        <taxon>Bacteria</taxon>
        <taxon>Bacillati</taxon>
        <taxon>Actinomycetota</taxon>
        <taxon>Actinomycetes</taxon>
        <taxon>Streptosporangiales</taxon>
        <taxon>Thermomonosporaceae</taxon>
        <taxon>Actinomadura</taxon>
    </lineage>
</organism>
<accession>A0A7X0G6X7</accession>
<gene>
    <name evidence="2" type="ORF">BKA00_007472</name>
</gene>
<feature type="transmembrane region" description="Helical" evidence="1">
    <location>
        <begin position="12"/>
        <end position="31"/>
    </location>
</feature>
<protein>
    <submittedName>
        <fullName evidence="2">Threonine/homoserine efflux transporter RhtA</fullName>
    </submittedName>
</protein>
<keyword evidence="1" id="KW-0812">Transmembrane</keyword>
<feature type="transmembrane region" description="Helical" evidence="1">
    <location>
        <begin position="94"/>
        <end position="117"/>
    </location>
</feature>
<feature type="transmembrane region" description="Helical" evidence="1">
    <location>
        <begin position="68"/>
        <end position="88"/>
    </location>
</feature>
<evidence type="ECO:0000313" key="2">
    <source>
        <dbReference type="EMBL" id="MBB6400558.1"/>
    </source>
</evidence>
<feature type="transmembrane region" description="Helical" evidence="1">
    <location>
        <begin position="211"/>
        <end position="230"/>
    </location>
</feature>
<dbReference type="RefSeq" id="WP_185033182.1">
    <property type="nucleotide sequence ID" value="NZ_JACHMQ010000001.1"/>
</dbReference>
<name>A0A7X0G6X7_9ACTN</name>
<proteinExistence type="predicted"/>
<feature type="transmembrane region" description="Helical" evidence="1">
    <location>
        <begin position="43"/>
        <end position="61"/>
    </location>
</feature>
<keyword evidence="1" id="KW-1133">Transmembrane helix</keyword>
<feature type="transmembrane region" description="Helical" evidence="1">
    <location>
        <begin position="151"/>
        <end position="170"/>
    </location>
</feature>
<feature type="transmembrane region" description="Helical" evidence="1">
    <location>
        <begin position="182"/>
        <end position="199"/>
    </location>
</feature>
<sequence length="311" mass="32778">MSFVPDLRRWFSGGKFILVSMVSSAIGYGITTGHKALEVAAPMQAAGGLALCLAMFLAGLNPFRRYSLVMWGWIILLAAGNATVAYTYPYAVEHLTVGTVAAVVVIGYLSVGLRTIWNLRATAYGLQHLCGRLLVLGGVVMLNRPSPGESMGMVCALISAGCVYNTLTVLGQMKKHGLEYQGAALANLIAALPLFVVVFKLQGSGWMSGDLLLAAGPAGLLTLMLPVWFTNAALRRCSRHDVGIMQSFSSPVHALVGLAGAALGWIDSDQRLALFPEWAGIILISVTAFGVSLLKEPATDAVRVGTQPSGA</sequence>
<feature type="transmembrane region" description="Helical" evidence="1">
    <location>
        <begin position="278"/>
        <end position="294"/>
    </location>
</feature>
<evidence type="ECO:0000313" key="3">
    <source>
        <dbReference type="Proteomes" id="UP000546324"/>
    </source>
</evidence>
<comment type="caution">
    <text evidence="2">The sequence shown here is derived from an EMBL/GenBank/DDBJ whole genome shotgun (WGS) entry which is preliminary data.</text>
</comment>
<evidence type="ECO:0000256" key="1">
    <source>
        <dbReference type="SAM" id="Phobius"/>
    </source>
</evidence>
<dbReference type="Proteomes" id="UP000546324">
    <property type="component" value="Unassembled WGS sequence"/>
</dbReference>
<feature type="transmembrane region" description="Helical" evidence="1">
    <location>
        <begin position="129"/>
        <end position="145"/>
    </location>
</feature>
<keyword evidence="3" id="KW-1185">Reference proteome</keyword>
<dbReference type="AlphaFoldDB" id="A0A7X0G6X7"/>
<dbReference type="EMBL" id="JACHMQ010000001">
    <property type="protein sequence ID" value="MBB6400558.1"/>
    <property type="molecule type" value="Genomic_DNA"/>
</dbReference>
<feature type="transmembrane region" description="Helical" evidence="1">
    <location>
        <begin position="242"/>
        <end position="266"/>
    </location>
</feature>